<dbReference type="InterPro" id="IPR017395">
    <property type="entry name" value="Chlorophyllase-like"/>
</dbReference>
<dbReference type="Proteomes" id="UP000054558">
    <property type="component" value="Unassembled WGS sequence"/>
</dbReference>
<proteinExistence type="predicted"/>
<name>A0A1Y1HUE6_KLENI</name>
<evidence type="ECO:0000313" key="2">
    <source>
        <dbReference type="Proteomes" id="UP000054558"/>
    </source>
</evidence>
<reference evidence="1 2" key="1">
    <citation type="journal article" date="2014" name="Nat. Commun.">
        <title>Klebsormidium flaccidum genome reveals primary factors for plant terrestrial adaptation.</title>
        <authorList>
            <person name="Hori K."/>
            <person name="Maruyama F."/>
            <person name="Fujisawa T."/>
            <person name="Togashi T."/>
            <person name="Yamamoto N."/>
            <person name="Seo M."/>
            <person name="Sato S."/>
            <person name="Yamada T."/>
            <person name="Mori H."/>
            <person name="Tajima N."/>
            <person name="Moriyama T."/>
            <person name="Ikeuchi M."/>
            <person name="Watanabe M."/>
            <person name="Wada H."/>
            <person name="Kobayashi K."/>
            <person name="Saito M."/>
            <person name="Masuda T."/>
            <person name="Sasaki-Sekimoto Y."/>
            <person name="Mashiguchi K."/>
            <person name="Awai K."/>
            <person name="Shimojima M."/>
            <person name="Masuda S."/>
            <person name="Iwai M."/>
            <person name="Nobusawa T."/>
            <person name="Narise T."/>
            <person name="Kondo S."/>
            <person name="Saito H."/>
            <person name="Sato R."/>
            <person name="Murakawa M."/>
            <person name="Ihara Y."/>
            <person name="Oshima-Yamada Y."/>
            <person name="Ohtaka K."/>
            <person name="Satoh M."/>
            <person name="Sonobe K."/>
            <person name="Ishii M."/>
            <person name="Ohtani R."/>
            <person name="Kanamori-Sato M."/>
            <person name="Honoki R."/>
            <person name="Miyazaki D."/>
            <person name="Mochizuki H."/>
            <person name="Umetsu J."/>
            <person name="Higashi K."/>
            <person name="Shibata D."/>
            <person name="Kamiya Y."/>
            <person name="Sato N."/>
            <person name="Nakamura Y."/>
            <person name="Tabata S."/>
            <person name="Ida S."/>
            <person name="Kurokawa K."/>
            <person name="Ohta H."/>
        </authorList>
    </citation>
    <scope>NUCLEOTIDE SEQUENCE [LARGE SCALE GENOMIC DNA]</scope>
    <source>
        <strain evidence="1 2">NIES-2285</strain>
    </source>
</reference>
<dbReference type="InterPro" id="IPR029058">
    <property type="entry name" value="AB_hydrolase_fold"/>
</dbReference>
<dbReference type="EMBL" id="DF237054">
    <property type="protein sequence ID" value="GAQ82244.1"/>
    <property type="molecule type" value="Genomic_DNA"/>
</dbReference>
<sequence length="318" mass="33477">MAIQVQTQLTPVLDPQKQNITLRVAAPIEEGTYPLVVFQHGTSLFTGWYSTLLNYTASQGYIVIAPQMYTSLFPSGCTLCVPTTDAFVEIQNAADVFKWVTDGAPLVLPANVAINFSSVALAGHSRGGKVAAGLAENMLATDVSFQAYVGLDPVDGGPYATAPSLPPTSNCSAPHSTFLNAPALLYGSGLGARSIFPGAPACVPPAVSYAHYFGCYGNQTYELVATDYGHMDLLDDNLSGCCQHPLNCAAAALCAGASAGFSRGLLRTYLGQLVVAFLDSALKGQSGAFEEFFENWKKAPIALKDVQAYPPSLERASS</sequence>
<gene>
    <name evidence="1" type="ORF">KFL_001050080</name>
</gene>
<dbReference type="GO" id="GO:0047746">
    <property type="term" value="F:chlorophyllase activity"/>
    <property type="evidence" value="ECO:0000318"/>
    <property type="project" value="GO_Central"/>
</dbReference>
<dbReference type="STRING" id="105231.A0A1Y1HUE6"/>
<dbReference type="OMA" id="SHYLCKN"/>
<dbReference type="Pfam" id="PF07224">
    <property type="entry name" value="Chlorophyllase"/>
    <property type="match status" value="1"/>
</dbReference>
<dbReference type="OrthoDB" id="2093222at2759"/>
<dbReference type="SUPFAM" id="SSF53474">
    <property type="entry name" value="alpha/beta-Hydrolases"/>
    <property type="match status" value="1"/>
</dbReference>
<dbReference type="Gene3D" id="3.40.50.1820">
    <property type="entry name" value="alpha/beta hydrolase"/>
    <property type="match status" value="1"/>
</dbReference>
<accession>A0A1Y1HUE6</accession>
<dbReference type="PANTHER" id="PTHR33428">
    <property type="entry name" value="CHLOROPHYLLASE-2, CHLOROPLASTIC"/>
    <property type="match status" value="1"/>
</dbReference>
<dbReference type="PANTHER" id="PTHR33428:SF2">
    <property type="entry name" value="CHLOROPHYLLASE-2"/>
    <property type="match status" value="1"/>
</dbReference>
<organism evidence="1 2">
    <name type="scientific">Klebsormidium nitens</name>
    <name type="common">Green alga</name>
    <name type="synonym">Ulothrix nitens</name>
    <dbReference type="NCBI Taxonomy" id="105231"/>
    <lineage>
        <taxon>Eukaryota</taxon>
        <taxon>Viridiplantae</taxon>
        <taxon>Streptophyta</taxon>
        <taxon>Klebsormidiophyceae</taxon>
        <taxon>Klebsormidiales</taxon>
        <taxon>Klebsormidiaceae</taxon>
        <taxon>Klebsormidium</taxon>
    </lineage>
</organism>
<dbReference type="AlphaFoldDB" id="A0A1Y1HUE6"/>
<evidence type="ECO:0000313" key="1">
    <source>
        <dbReference type="EMBL" id="GAQ82244.1"/>
    </source>
</evidence>
<keyword evidence="2" id="KW-1185">Reference proteome</keyword>
<protein>
    <submittedName>
        <fullName evidence="1">Chlorophyllase</fullName>
    </submittedName>
</protein>
<dbReference type="GO" id="GO:0015996">
    <property type="term" value="P:chlorophyll catabolic process"/>
    <property type="evidence" value="ECO:0000318"/>
    <property type="project" value="GO_Central"/>
</dbReference>